<evidence type="ECO:0000313" key="1">
    <source>
        <dbReference type="Ensembl" id="ENSCJAP00000092587.1"/>
    </source>
</evidence>
<sequence>LIQGHHGVTGQRGRLGSAQLQSLSSVHASQHLLLPQLQLASPRVSHGPRPSTYNTVAGCEPFSFLFLSFFFFKQSLTLSPRLECGGMISASCNLHLPGSSDSPAPASSSSWDYRLEYSGVILALRNLQASGSSDSPASASRVAGITGMRHHAWLIFVFLVEMGFLY</sequence>
<reference evidence="1" key="2">
    <citation type="submission" date="2025-08" db="UniProtKB">
        <authorList>
            <consortium name="Ensembl"/>
        </authorList>
    </citation>
    <scope>IDENTIFICATION</scope>
</reference>
<reference evidence="1 2" key="1">
    <citation type="submission" date="2009-03" db="EMBL/GenBank/DDBJ databases">
        <authorList>
            <person name="Warren W."/>
            <person name="Ye L."/>
            <person name="Minx P."/>
            <person name="Worley K."/>
            <person name="Gibbs R."/>
            <person name="Wilson R.K."/>
        </authorList>
    </citation>
    <scope>NUCLEOTIDE SEQUENCE [LARGE SCALE GENOMIC DNA]</scope>
</reference>
<dbReference type="PRINTS" id="PR02045">
    <property type="entry name" value="F138DOMAIN"/>
</dbReference>
<dbReference type="PANTHER" id="PTHR12138">
    <property type="entry name" value="PRIMATE-EXPANDED PROTEIN FAMILY"/>
    <property type="match status" value="1"/>
</dbReference>
<reference evidence="1" key="3">
    <citation type="submission" date="2025-09" db="UniProtKB">
        <authorList>
            <consortium name="Ensembl"/>
        </authorList>
    </citation>
    <scope>IDENTIFICATION</scope>
</reference>
<dbReference type="PANTHER" id="PTHR12138:SF162">
    <property type="entry name" value="CHROMOSOME UNDETERMINED SCAFFOLD_275, WHOLE GENOME SHOTGUN SEQUENCE"/>
    <property type="match status" value="1"/>
</dbReference>
<dbReference type="Proteomes" id="UP000008225">
    <property type="component" value="Chromosome 19"/>
</dbReference>
<accession>A0A8I3WFJ1</accession>
<organism evidence="1 2">
    <name type="scientific">Callithrix jacchus</name>
    <name type="common">White-tufted-ear marmoset</name>
    <name type="synonym">Simia Jacchus</name>
    <dbReference type="NCBI Taxonomy" id="9483"/>
    <lineage>
        <taxon>Eukaryota</taxon>
        <taxon>Metazoa</taxon>
        <taxon>Chordata</taxon>
        <taxon>Craniata</taxon>
        <taxon>Vertebrata</taxon>
        <taxon>Euteleostomi</taxon>
        <taxon>Mammalia</taxon>
        <taxon>Eutheria</taxon>
        <taxon>Euarchontoglires</taxon>
        <taxon>Primates</taxon>
        <taxon>Haplorrhini</taxon>
        <taxon>Platyrrhini</taxon>
        <taxon>Cebidae</taxon>
        <taxon>Callitrichinae</taxon>
        <taxon>Callithrix</taxon>
        <taxon>Callithrix</taxon>
    </lineage>
</organism>
<dbReference type="Ensembl" id="ENSCJAT00000147956.1">
    <property type="protein sequence ID" value="ENSCJAP00000092587.1"/>
    <property type="gene ID" value="ENSCJAG00000085383.1"/>
</dbReference>
<proteinExistence type="predicted"/>
<keyword evidence="2" id="KW-1185">Reference proteome</keyword>
<evidence type="ECO:0000313" key="2">
    <source>
        <dbReference type="Proteomes" id="UP000008225"/>
    </source>
</evidence>
<dbReference type="AlphaFoldDB" id="A0A8I3WFJ1"/>
<dbReference type="GeneTree" id="ENSGT01150000286943"/>
<protein>
    <submittedName>
        <fullName evidence="1">Uncharacterized protein</fullName>
    </submittedName>
</protein>
<name>A0A8I3WFJ1_CALJA</name>